<reference evidence="2" key="2">
    <citation type="journal article" date="2024" name="Antonie Van Leeuwenhoek">
        <title>Roseihalotalea indica gen. nov., sp. nov., a halophilic Bacteroidetes from mesopelagic Southwest Indian Ocean with higher carbohydrate metabolic potential.</title>
        <authorList>
            <person name="Chen B."/>
            <person name="Zhang M."/>
            <person name="Lin D."/>
            <person name="Ye J."/>
            <person name="Tang K."/>
        </authorList>
    </citation>
    <scope>NUCLEOTIDE SEQUENCE</scope>
    <source>
        <strain evidence="2">TK19036</strain>
    </source>
</reference>
<dbReference type="AlphaFoldDB" id="A0AA49JIJ9"/>
<evidence type="ECO:0000256" key="1">
    <source>
        <dbReference type="SAM" id="SignalP"/>
    </source>
</evidence>
<gene>
    <name evidence="2" type="ORF">K4G66_24085</name>
</gene>
<dbReference type="CDD" id="cd11576">
    <property type="entry name" value="GH99_GH71_like_2"/>
    <property type="match status" value="1"/>
</dbReference>
<proteinExistence type="predicted"/>
<feature type="chain" id="PRO_5041316028" evidence="1">
    <location>
        <begin position="21"/>
        <end position="431"/>
    </location>
</feature>
<dbReference type="GO" id="GO:0016787">
    <property type="term" value="F:hydrolase activity"/>
    <property type="evidence" value="ECO:0007669"/>
    <property type="project" value="UniProtKB-KW"/>
</dbReference>
<evidence type="ECO:0000313" key="2">
    <source>
        <dbReference type="EMBL" id="WKN35457.1"/>
    </source>
</evidence>
<keyword evidence="2" id="KW-0378">Hydrolase</keyword>
<name>A0AA49JIJ9_9BACT</name>
<reference evidence="2" key="1">
    <citation type="journal article" date="2023" name="Comput. Struct. Biotechnol. J.">
        <title>Discovery of a novel marine Bacteroidetes with a rich repertoire of carbohydrate-active enzymes.</title>
        <authorList>
            <person name="Chen B."/>
            <person name="Liu G."/>
            <person name="Chen Q."/>
            <person name="Wang H."/>
            <person name="Liu L."/>
            <person name="Tang K."/>
        </authorList>
    </citation>
    <scope>NUCLEOTIDE SEQUENCE</scope>
    <source>
        <strain evidence="2">TK19036</strain>
    </source>
</reference>
<organism evidence="2">
    <name type="scientific">Roseihalotalea indica</name>
    <dbReference type="NCBI Taxonomy" id="2867963"/>
    <lineage>
        <taxon>Bacteria</taxon>
        <taxon>Pseudomonadati</taxon>
        <taxon>Bacteroidota</taxon>
        <taxon>Cytophagia</taxon>
        <taxon>Cytophagales</taxon>
        <taxon>Catalimonadaceae</taxon>
        <taxon>Roseihalotalea</taxon>
    </lineage>
</organism>
<dbReference type="Gene3D" id="3.20.20.80">
    <property type="entry name" value="Glycosidases"/>
    <property type="match status" value="1"/>
</dbReference>
<feature type="signal peptide" evidence="1">
    <location>
        <begin position="1"/>
        <end position="20"/>
    </location>
</feature>
<accession>A0AA49JIJ9</accession>
<keyword evidence="1" id="KW-0732">Signal</keyword>
<sequence>MQKKAQFILIFIFLSSIAIAQSKHGPVGKFPSYKGLVMAGYQGWFRTPDDGSGSEWGHYGRDGKFDEEHVTVDFWPDVTEYEKTYETDFKQANGSSAKVFSSVDPSTTDLHFQWMKEYGVDGVFMQRFFGVTRGYERSDKSSDIILKNALNAAEKNDRAIAVMYDLSGLRARGEDCSSVIEDWKMLVDELKVTSHQENQNYLFHNGKPLVAIWGLGFPDRPYNIRDIGVNRLIDFLKNDPVYGGCAVMLGVPTYFRELNKDCLPDPYLHELIRSADIVLPWMVQRFTPLVHEEMSYFRDHVMADIAWAKENGVDYVPIVYPGFSWRNLSLANPDLAKYTAYGAIPRLRGEFYWDLIYTSLKSGAEMLYVAMFDEVDEGTAIFKVSDNPPSGDKIKFVGNDGMPSDHYLFLTGQAGQMLRREVPLMEEMPVQ</sequence>
<protein>
    <submittedName>
        <fullName evidence="2">Glycoside hydrolase family 71/99-like protein</fullName>
    </submittedName>
</protein>
<dbReference type="EMBL" id="CP120682">
    <property type="protein sequence ID" value="WKN35457.1"/>
    <property type="molecule type" value="Genomic_DNA"/>
</dbReference>